<evidence type="ECO:0000313" key="1">
    <source>
        <dbReference type="EMBL" id="MBI6630389.1"/>
    </source>
</evidence>
<gene>
    <name evidence="1" type="ORF">JAO82_10930</name>
</gene>
<dbReference type="Proteomes" id="UP000613255">
    <property type="component" value="Unassembled WGS sequence"/>
</dbReference>
<protein>
    <submittedName>
        <fullName evidence="1">Glycine/betaine ABC transporter permease</fullName>
    </submittedName>
</protein>
<sequence>MATYDFIFDRLGLRDWCGGEADFGPTGKPLSMADLMAQSKAKEVEVSAWDTPFPSLDALHDACAAIPQSRALTRGLEEG</sequence>
<dbReference type="AlphaFoldDB" id="A0A934M402"/>
<accession>A0A934M402</accession>
<keyword evidence="2" id="KW-1185">Reference proteome</keyword>
<evidence type="ECO:0000313" key="2">
    <source>
        <dbReference type="Proteomes" id="UP000613255"/>
    </source>
</evidence>
<name>A0A934M402_9RHOB</name>
<organism evidence="1 2">
    <name type="scientific">Pontibaca salina</name>
    <dbReference type="NCBI Taxonomy" id="2795731"/>
    <lineage>
        <taxon>Bacteria</taxon>
        <taxon>Pseudomonadati</taxon>
        <taxon>Pseudomonadota</taxon>
        <taxon>Alphaproteobacteria</taxon>
        <taxon>Rhodobacterales</taxon>
        <taxon>Roseobacteraceae</taxon>
        <taxon>Pontibaca</taxon>
    </lineage>
</organism>
<proteinExistence type="predicted"/>
<reference evidence="1" key="1">
    <citation type="submission" date="2020-12" db="EMBL/GenBank/DDBJ databases">
        <title>Pontibaca salina gen. nov., sp. nov., isolated from marine sediment.</title>
        <authorList>
            <person name="Bo J."/>
            <person name="Wang S."/>
            <person name="Song X."/>
            <person name="Du Z."/>
        </authorList>
    </citation>
    <scope>NUCLEOTIDE SEQUENCE</scope>
    <source>
        <strain evidence="1">S1109L</strain>
    </source>
</reference>
<comment type="caution">
    <text evidence="1">The sequence shown here is derived from an EMBL/GenBank/DDBJ whole genome shotgun (WGS) entry which is preliminary data.</text>
</comment>
<dbReference type="EMBL" id="JAEIJD010000008">
    <property type="protein sequence ID" value="MBI6630389.1"/>
    <property type="molecule type" value="Genomic_DNA"/>
</dbReference>
<feature type="non-terminal residue" evidence="1">
    <location>
        <position position="79"/>
    </location>
</feature>